<gene>
    <name evidence="2" type="ORF">HUJ06_026513</name>
</gene>
<dbReference type="EMBL" id="DUZY01000001">
    <property type="protein sequence ID" value="DAD25049.1"/>
    <property type="molecule type" value="Genomic_DNA"/>
</dbReference>
<comment type="caution">
    <text evidence="2">The sequence shown here is derived from an EMBL/GenBank/DDBJ whole genome shotgun (WGS) entry which is preliminary data.</text>
</comment>
<reference evidence="2 3" key="1">
    <citation type="journal article" date="2020" name="Mol. Biol. Evol.">
        <title>Distinct Expression and Methylation Patterns for Genes with Different Fates following a Single Whole-Genome Duplication in Flowering Plants.</title>
        <authorList>
            <person name="Shi T."/>
            <person name="Rahmani R.S."/>
            <person name="Gugger P.F."/>
            <person name="Wang M."/>
            <person name="Li H."/>
            <person name="Zhang Y."/>
            <person name="Li Z."/>
            <person name="Wang Q."/>
            <person name="Van de Peer Y."/>
            <person name="Marchal K."/>
            <person name="Chen J."/>
        </authorList>
    </citation>
    <scope>NUCLEOTIDE SEQUENCE [LARGE SCALE GENOMIC DNA]</scope>
    <source>
        <tissue evidence="2">Leaf</tissue>
    </source>
</reference>
<protein>
    <submittedName>
        <fullName evidence="2">Uncharacterized protein</fullName>
    </submittedName>
</protein>
<evidence type="ECO:0000256" key="1">
    <source>
        <dbReference type="SAM" id="Phobius"/>
    </source>
</evidence>
<evidence type="ECO:0000313" key="3">
    <source>
        <dbReference type="Proteomes" id="UP000607653"/>
    </source>
</evidence>
<evidence type="ECO:0000313" key="2">
    <source>
        <dbReference type="EMBL" id="DAD25049.1"/>
    </source>
</evidence>
<keyword evidence="3" id="KW-1185">Reference proteome</keyword>
<organism evidence="2 3">
    <name type="scientific">Nelumbo nucifera</name>
    <name type="common">Sacred lotus</name>
    <dbReference type="NCBI Taxonomy" id="4432"/>
    <lineage>
        <taxon>Eukaryota</taxon>
        <taxon>Viridiplantae</taxon>
        <taxon>Streptophyta</taxon>
        <taxon>Embryophyta</taxon>
        <taxon>Tracheophyta</taxon>
        <taxon>Spermatophyta</taxon>
        <taxon>Magnoliopsida</taxon>
        <taxon>Proteales</taxon>
        <taxon>Nelumbonaceae</taxon>
        <taxon>Nelumbo</taxon>
    </lineage>
</organism>
<accession>A0A822Y188</accession>
<sequence length="56" mass="6460">MVQKQHVLELGKPVSQIFGKLLTILFSFLEIITLFMSKNLGHYLLSYELIFFLLGS</sequence>
<proteinExistence type="predicted"/>
<keyword evidence="1" id="KW-1133">Transmembrane helix</keyword>
<dbReference type="AlphaFoldDB" id="A0A822Y188"/>
<name>A0A822Y188_NELNU</name>
<keyword evidence="1" id="KW-0472">Membrane</keyword>
<feature type="transmembrane region" description="Helical" evidence="1">
    <location>
        <begin position="17"/>
        <end position="36"/>
    </location>
</feature>
<dbReference type="Proteomes" id="UP000607653">
    <property type="component" value="Unassembled WGS sequence"/>
</dbReference>
<keyword evidence="1" id="KW-0812">Transmembrane</keyword>